<dbReference type="AlphaFoldDB" id="A0A0A2EPB3"/>
<gene>
    <name evidence="2" type="ORF">HQ35_08425</name>
</gene>
<dbReference type="RefSeq" id="WP_036852432.1">
    <property type="nucleotide sequence ID" value="NZ_JQJD01000051.1"/>
</dbReference>
<dbReference type="EMBL" id="JQJD01000051">
    <property type="protein sequence ID" value="KGN79310.1"/>
    <property type="molecule type" value="Genomic_DNA"/>
</dbReference>
<dbReference type="InterPro" id="IPR005094">
    <property type="entry name" value="Endonuclease_MobA/VirD2"/>
</dbReference>
<feature type="domain" description="MobA/VirD2-like nuclease" evidence="1">
    <location>
        <begin position="17"/>
        <end position="145"/>
    </location>
</feature>
<keyword evidence="3" id="KW-1185">Reference proteome</keyword>
<comment type="caution">
    <text evidence="2">The sequence shown here is derived from an EMBL/GenBank/DDBJ whole genome shotgun (WGS) entry which is preliminary data.</text>
</comment>
<protein>
    <submittedName>
        <fullName evidence="2">Mobilization protein</fullName>
    </submittedName>
</protein>
<sequence>MIAKIVQGRGFRGVINYVLGKERAQLLQAEGIRLKDREAIIRSFVTQSKLNPKITKPVAHISLDFSAQDKGRLTDAFMVKVAQEYLQKMGYSNTQYLIARHHDTDHPHIHMVINRIDNDGRRVSDQNEKLRSTKVCMELTKKYGLYIASGKENVKRERLKGNDKTKYEIYDALKKAIPQSLTWRQLQATLKQSGIGLEFKMNGNTDKIQGIIFEKDGNRISGSHIDRECSFSKIDRQIKDNAYQALQVAEKQEFKTLETGGVMDALDSLIGQLSIFSLFNSPHYDATLAEYIQALKARKLAAKSKIRIRRVPH</sequence>
<dbReference type="OrthoDB" id="1525197at2"/>
<dbReference type="Pfam" id="PF03432">
    <property type="entry name" value="Relaxase"/>
    <property type="match status" value="1"/>
</dbReference>
<proteinExistence type="predicted"/>
<name>A0A0A2EPB3_PORCN</name>
<reference evidence="2 3" key="1">
    <citation type="submission" date="2014-08" db="EMBL/GenBank/DDBJ databases">
        <title>Porphyromonas cangingivalis strain:COT-109_OH1386 Genome sequencing.</title>
        <authorList>
            <person name="Wallis C."/>
            <person name="Deusch O."/>
            <person name="O'Flynn C."/>
            <person name="Davis I."/>
            <person name="Jospin G."/>
            <person name="Darling A.E."/>
            <person name="Coil D.A."/>
            <person name="Alexiev A."/>
            <person name="Horsfall A."/>
            <person name="Kirkwood N."/>
            <person name="Harris S."/>
            <person name="Eisen J.A."/>
        </authorList>
    </citation>
    <scope>NUCLEOTIDE SEQUENCE [LARGE SCALE GENOMIC DNA]</scope>
    <source>
        <strain evidence="3">COT-109 OH1386</strain>
    </source>
</reference>
<accession>A0A0A2EPB3</accession>
<organism evidence="2 3">
    <name type="scientific">Porphyromonas cangingivalis</name>
    <dbReference type="NCBI Taxonomy" id="36874"/>
    <lineage>
        <taxon>Bacteria</taxon>
        <taxon>Pseudomonadati</taxon>
        <taxon>Bacteroidota</taxon>
        <taxon>Bacteroidia</taxon>
        <taxon>Bacteroidales</taxon>
        <taxon>Porphyromonadaceae</taxon>
        <taxon>Porphyromonas</taxon>
    </lineage>
</organism>
<evidence type="ECO:0000313" key="3">
    <source>
        <dbReference type="Proteomes" id="UP000030125"/>
    </source>
</evidence>
<evidence type="ECO:0000313" key="2">
    <source>
        <dbReference type="EMBL" id="KGN79310.1"/>
    </source>
</evidence>
<dbReference type="Proteomes" id="UP000030125">
    <property type="component" value="Unassembled WGS sequence"/>
</dbReference>
<evidence type="ECO:0000259" key="1">
    <source>
        <dbReference type="Pfam" id="PF03432"/>
    </source>
</evidence>